<dbReference type="AlphaFoldDB" id="A0A919ABW3"/>
<protein>
    <submittedName>
        <fullName evidence="1">Uncharacterized protein</fullName>
    </submittedName>
</protein>
<organism evidence="1 2">
    <name type="scientific">Streptomyces fumanus</name>
    <dbReference type="NCBI Taxonomy" id="67302"/>
    <lineage>
        <taxon>Bacteria</taxon>
        <taxon>Bacillati</taxon>
        <taxon>Actinomycetota</taxon>
        <taxon>Actinomycetes</taxon>
        <taxon>Kitasatosporales</taxon>
        <taxon>Streptomycetaceae</taxon>
        <taxon>Streptomyces</taxon>
    </lineage>
</organism>
<evidence type="ECO:0000313" key="1">
    <source>
        <dbReference type="EMBL" id="GHE97950.1"/>
    </source>
</evidence>
<reference evidence="1" key="2">
    <citation type="submission" date="2020-09" db="EMBL/GenBank/DDBJ databases">
        <authorList>
            <person name="Sun Q."/>
            <person name="Ohkuma M."/>
        </authorList>
    </citation>
    <scope>NUCLEOTIDE SEQUENCE</scope>
    <source>
        <strain evidence="1">JCM 4477</strain>
    </source>
</reference>
<reference evidence="1" key="1">
    <citation type="journal article" date="2014" name="Int. J. Syst. Evol. Microbiol.">
        <title>Complete genome sequence of Corynebacterium casei LMG S-19264T (=DSM 44701T), isolated from a smear-ripened cheese.</title>
        <authorList>
            <consortium name="US DOE Joint Genome Institute (JGI-PGF)"/>
            <person name="Walter F."/>
            <person name="Albersmeier A."/>
            <person name="Kalinowski J."/>
            <person name="Ruckert C."/>
        </authorList>
    </citation>
    <scope>NUCLEOTIDE SEQUENCE</scope>
    <source>
        <strain evidence="1">JCM 4477</strain>
    </source>
</reference>
<dbReference type="EMBL" id="BNBI01000004">
    <property type="protein sequence ID" value="GHE97950.1"/>
    <property type="molecule type" value="Genomic_DNA"/>
</dbReference>
<proteinExistence type="predicted"/>
<gene>
    <name evidence="1" type="ORF">GCM10018772_22920</name>
</gene>
<evidence type="ECO:0000313" key="2">
    <source>
        <dbReference type="Proteomes" id="UP000630718"/>
    </source>
</evidence>
<dbReference type="Proteomes" id="UP000630718">
    <property type="component" value="Unassembled WGS sequence"/>
</dbReference>
<comment type="caution">
    <text evidence="1">The sequence shown here is derived from an EMBL/GenBank/DDBJ whole genome shotgun (WGS) entry which is preliminary data.</text>
</comment>
<name>A0A919ABW3_9ACTN</name>
<keyword evidence="2" id="KW-1185">Reference proteome</keyword>
<sequence>MTFAAFFRRLQRPRPARQGVDVVPRENDVNSARVTDHKTRTAPAGARLRRLHGERAVRTTATVYGEPATEGARRPSGVLEKFCVILRKARAVYADAWSPT</sequence>
<accession>A0A919ABW3</accession>